<feature type="chain" id="PRO_5046026821" description="Transmembrane protein" evidence="2">
    <location>
        <begin position="25"/>
        <end position="605"/>
    </location>
</feature>
<evidence type="ECO:0008006" key="5">
    <source>
        <dbReference type="Google" id="ProtNLM"/>
    </source>
</evidence>
<sequence>MALVTVAAGFVAFALLVLTNDGQSVEDHSRGKTLRVAASYGPTIFPVVFAAIIGRTLKSIATWRLERGTTIGRVEQLVGSHTLVGAFVTQLQLRSQAALRVANVGLDTVDSMEQLTFIDPLQPYHHGETSSGSAHEMELVRSMFSSYLLSAASLQGQTMDTWGNLRVPMVEALDGYQAPVRMELPHNRSEIVFASLAGVPFSPRPSSQGRTSFTLNTSYLSLDCPEFNLVQNASCHDFTNFTDSTKAPPLEQANRFWYHAETAMAPNNPLGQWIWCNGFQLAMSTCTSGCVCDSGCKSKQDLGRPWPARRFIWESYSNAGLAYVDCSLRTTYVQVNYTCAAPWDCQATSIRLYDPQMAASESHSTPNRNLTGFDLGYSGVAFGVTVYNILHNLAGIYEIHSSSSLTPVLGYLLSPTEALTGSIKSFHTSVIDIGRAQFQIRFAQLLNTLYMIGISPYTALGANPVEKAVYSSSYNLTLNTTTVMATVTTEHKVLRCDRGWFAALLIAALVLLAATILGAAFRSLSLGPDVLGALSLATLDNRCHGVAYGGTALDGMERARLLKRVGIQLGDVEPSSTRGRIALVAGSNDMAFVTIGKIERRRAYE</sequence>
<feature type="transmembrane region" description="Helical" evidence="1">
    <location>
        <begin position="38"/>
        <end position="57"/>
    </location>
</feature>
<dbReference type="RefSeq" id="XP_066692731.1">
    <property type="nucleotide sequence ID" value="XM_066850493.1"/>
</dbReference>
<proteinExistence type="predicted"/>
<keyword evidence="1" id="KW-1133">Transmembrane helix</keyword>
<keyword evidence="4" id="KW-1185">Reference proteome</keyword>
<evidence type="ECO:0000256" key="2">
    <source>
        <dbReference type="SAM" id="SignalP"/>
    </source>
</evidence>
<gene>
    <name evidence="3" type="ORF">PG986_014271</name>
</gene>
<feature type="transmembrane region" description="Helical" evidence="1">
    <location>
        <begin position="500"/>
        <end position="521"/>
    </location>
</feature>
<evidence type="ECO:0000256" key="1">
    <source>
        <dbReference type="SAM" id="Phobius"/>
    </source>
</evidence>
<protein>
    <recommendedName>
        <fullName evidence="5">Transmembrane protein</fullName>
    </recommendedName>
</protein>
<dbReference type="GeneID" id="92083555"/>
<keyword evidence="1" id="KW-0812">Transmembrane</keyword>
<dbReference type="EMBL" id="JAQQWE010000010">
    <property type="protein sequence ID" value="KAK7937403.1"/>
    <property type="molecule type" value="Genomic_DNA"/>
</dbReference>
<accession>A0ABR1PSU0</accession>
<keyword evidence="1" id="KW-0472">Membrane</keyword>
<evidence type="ECO:0000313" key="4">
    <source>
        <dbReference type="Proteomes" id="UP001391051"/>
    </source>
</evidence>
<comment type="caution">
    <text evidence="3">The sequence shown here is derived from an EMBL/GenBank/DDBJ whole genome shotgun (WGS) entry which is preliminary data.</text>
</comment>
<dbReference type="Proteomes" id="UP001391051">
    <property type="component" value="Unassembled WGS sequence"/>
</dbReference>
<feature type="signal peptide" evidence="2">
    <location>
        <begin position="1"/>
        <end position="24"/>
    </location>
</feature>
<name>A0ABR1PSU0_9PEZI</name>
<reference evidence="3 4" key="1">
    <citation type="submission" date="2023-01" db="EMBL/GenBank/DDBJ databases">
        <title>Analysis of 21 Apiospora genomes using comparative genomics revels a genus with tremendous synthesis potential of carbohydrate active enzymes and secondary metabolites.</title>
        <authorList>
            <person name="Sorensen T."/>
        </authorList>
    </citation>
    <scope>NUCLEOTIDE SEQUENCE [LARGE SCALE GENOMIC DNA]</scope>
    <source>
        <strain evidence="3 4">CBS 24483</strain>
    </source>
</reference>
<evidence type="ECO:0000313" key="3">
    <source>
        <dbReference type="EMBL" id="KAK7937403.1"/>
    </source>
</evidence>
<keyword evidence="2" id="KW-0732">Signal</keyword>
<organism evidence="3 4">
    <name type="scientific">Apiospora aurea</name>
    <dbReference type="NCBI Taxonomy" id="335848"/>
    <lineage>
        <taxon>Eukaryota</taxon>
        <taxon>Fungi</taxon>
        <taxon>Dikarya</taxon>
        <taxon>Ascomycota</taxon>
        <taxon>Pezizomycotina</taxon>
        <taxon>Sordariomycetes</taxon>
        <taxon>Xylariomycetidae</taxon>
        <taxon>Amphisphaeriales</taxon>
        <taxon>Apiosporaceae</taxon>
        <taxon>Apiospora</taxon>
    </lineage>
</organism>